<dbReference type="AlphaFoldDB" id="A0A8J2XFZ2"/>
<dbReference type="EMBL" id="BMEV01000044">
    <property type="protein sequence ID" value="GFZ81235.1"/>
    <property type="molecule type" value="Genomic_DNA"/>
</dbReference>
<evidence type="ECO:0000256" key="1">
    <source>
        <dbReference type="SAM" id="MobiDB-lite"/>
    </source>
</evidence>
<keyword evidence="2" id="KW-1133">Transmembrane helix</keyword>
<accession>A0A8J2XFZ2</accession>
<evidence type="ECO:0000256" key="2">
    <source>
        <dbReference type="SAM" id="Phobius"/>
    </source>
</evidence>
<keyword evidence="5" id="KW-1185">Reference proteome</keyword>
<dbReference type="Gene3D" id="3.90.1210.10">
    <property type="entry name" value="Antifreeze-like/N-acetylneuraminic acid synthase C-terminal domain"/>
    <property type="match status" value="1"/>
</dbReference>
<organism evidence="4 5">
    <name type="scientific">Compostibacillus humi</name>
    <dbReference type="NCBI Taxonomy" id="1245525"/>
    <lineage>
        <taxon>Bacteria</taxon>
        <taxon>Bacillati</taxon>
        <taxon>Bacillota</taxon>
        <taxon>Bacilli</taxon>
        <taxon>Bacillales</taxon>
        <taxon>Bacillaceae</taxon>
        <taxon>Compostibacillus</taxon>
    </lineage>
</organism>
<dbReference type="Proteomes" id="UP000602050">
    <property type="component" value="Unassembled WGS sequence"/>
</dbReference>
<reference evidence="4" key="1">
    <citation type="journal article" date="2014" name="Int. J. Syst. Evol. Microbiol.">
        <title>Complete genome sequence of Corynebacterium casei LMG S-19264T (=DSM 44701T), isolated from a smear-ripened cheese.</title>
        <authorList>
            <consortium name="US DOE Joint Genome Institute (JGI-PGF)"/>
            <person name="Walter F."/>
            <person name="Albersmeier A."/>
            <person name="Kalinowski J."/>
            <person name="Ruckert C."/>
        </authorList>
    </citation>
    <scope>NUCLEOTIDE SEQUENCE</scope>
    <source>
        <strain evidence="4">CGMCC 1.12360</strain>
    </source>
</reference>
<gene>
    <name evidence="4" type="ORF">GCM10010978_22830</name>
</gene>
<dbReference type="InterPro" id="IPR013974">
    <property type="entry name" value="SAF"/>
</dbReference>
<feature type="transmembrane region" description="Helical" evidence="2">
    <location>
        <begin position="15"/>
        <end position="34"/>
    </location>
</feature>
<proteinExistence type="predicted"/>
<feature type="domain" description="SAF" evidence="3">
    <location>
        <begin position="48"/>
        <end position="110"/>
    </location>
</feature>
<dbReference type="CDD" id="cd11614">
    <property type="entry name" value="SAF_CpaB_FlgA_like"/>
    <property type="match status" value="1"/>
</dbReference>
<dbReference type="SMART" id="SM00858">
    <property type="entry name" value="SAF"/>
    <property type="match status" value="1"/>
</dbReference>
<reference evidence="4" key="2">
    <citation type="submission" date="2020-09" db="EMBL/GenBank/DDBJ databases">
        <authorList>
            <person name="Sun Q."/>
            <person name="Zhou Y."/>
        </authorList>
    </citation>
    <scope>NUCLEOTIDE SEQUENCE</scope>
    <source>
        <strain evidence="4">CGMCC 1.12360</strain>
    </source>
</reference>
<protein>
    <recommendedName>
        <fullName evidence="3">SAF domain-containing protein</fullName>
    </recommendedName>
</protein>
<dbReference type="Pfam" id="PF08666">
    <property type="entry name" value="SAF"/>
    <property type="match status" value="1"/>
</dbReference>
<keyword evidence="2" id="KW-0472">Membrane</keyword>
<evidence type="ECO:0000313" key="5">
    <source>
        <dbReference type="Proteomes" id="UP000602050"/>
    </source>
</evidence>
<name>A0A8J2XFZ2_9BACI</name>
<evidence type="ECO:0000313" key="4">
    <source>
        <dbReference type="EMBL" id="GFZ81235.1"/>
    </source>
</evidence>
<feature type="compositionally biased region" description="Basic and acidic residues" evidence="1">
    <location>
        <begin position="242"/>
        <end position="270"/>
    </location>
</feature>
<feature type="region of interest" description="Disordered" evidence="1">
    <location>
        <begin position="218"/>
        <end position="270"/>
    </location>
</feature>
<comment type="caution">
    <text evidence="4">The sequence shown here is derived from an EMBL/GenBank/DDBJ whole genome shotgun (WGS) entry which is preliminary data.</text>
</comment>
<keyword evidence="2" id="KW-0812">Transmembrane</keyword>
<sequence length="270" mass="30407">MKRVELNLLESKRKAIIFLVIAFILAAIAGILLLQKVEELNSDLGRQVEVYVANTNISSREIITPEAITTDEIPRRFVRDEHVTDIEELYNKVSVVPLSKGELITKNMLKDATAVTDSNHRLIALLKSDNVFFDEELHTLDRVDIIVSHTFNGKPETNVFMTDVNVAKVARNSEEFVGIQVEIPFAKVTELIHMQNYADSIRVVKANVGQFAGDGQLIEQGEGNEQNPSENEEAQSQENEGSDNKVKQNDKETKEKNKEENKEKNNDSSE</sequence>
<evidence type="ECO:0000259" key="3">
    <source>
        <dbReference type="SMART" id="SM00858"/>
    </source>
</evidence>